<proteinExistence type="predicted"/>
<gene>
    <name evidence="2" type="ORF">TALK_05260</name>
</gene>
<reference evidence="2 3" key="1">
    <citation type="submission" date="2014-03" db="EMBL/GenBank/DDBJ databases">
        <title>The draft genome sequence of Thalassospira alkalitolerans JCM 18968.</title>
        <authorList>
            <person name="Lai Q."/>
            <person name="Shao Z."/>
        </authorList>
    </citation>
    <scope>NUCLEOTIDE SEQUENCE [LARGE SCALE GENOMIC DNA]</scope>
    <source>
        <strain evidence="2 3">JCM 18968</strain>
    </source>
</reference>
<organism evidence="2 3">
    <name type="scientific">Thalassospira alkalitolerans</name>
    <dbReference type="NCBI Taxonomy" id="1293890"/>
    <lineage>
        <taxon>Bacteria</taxon>
        <taxon>Pseudomonadati</taxon>
        <taxon>Pseudomonadota</taxon>
        <taxon>Alphaproteobacteria</taxon>
        <taxon>Rhodospirillales</taxon>
        <taxon>Thalassospiraceae</taxon>
        <taxon>Thalassospira</taxon>
    </lineage>
</organism>
<dbReference type="RefSeq" id="WP_085617096.1">
    <property type="nucleotide sequence ID" value="NZ_JFKB01000003.1"/>
</dbReference>
<dbReference type="OrthoDB" id="7348421at2"/>
<feature type="region of interest" description="Disordered" evidence="1">
    <location>
        <begin position="38"/>
        <end position="57"/>
    </location>
</feature>
<keyword evidence="3" id="KW-1185">Reference proteome</keyword>
<name>A0A1Y2LF04_9PROT</name>
<dbReference type="EMBL" id="JFKB01000003">
    <property type="protein sequence ID" value="OSQ49243.1"/>
    <property type="molecule type" value="Genomic_DNA"/>
</dbReference>
<dbReference type="STRING" id="1293890.TALK_05260"/>
<evidence type="ECO:0000313" key="2">
    <source>
        <dbReference type="EMBL" id="OSQ49243.1"/>
    </source>
</evidence>
<comment type="caution">
    <text evidence="2">The sequence shown here is derived from an EMBL/GenBank/DDBJ whole genome shotgun (WGS) entry which is preliminary data.</text>
</comment>
<dbReference type="AlphaFoldDB" id="A0A1Y2LF04"/>
<protein>
    <submittedName>
        <fullName evidence="2">Uncharacterized protein</fullName>
    </submittedName>
</protein>
<dbReference type="Proteomes" id="UP000193396">
    <property type="component" value="Unassembled WGS sequence"/>
</dbReference>
<sequence length="230" mass="26138">MTDQGRSPKVFRNCLIQLLAVTLFGGFLVLGMPDAHASGGGDEAETETPETPPEPVIPETVLMPDSIALTVVLRKTGTIRQMVFYIWLEASSVAERKTLEQFEPKLLNAFLRELQRLMYRDTQNRFDKLEEGKRNYKYYGPELLMPPPPKTEEELEAEKEAAEAAEENGEEIKAEPPFSPFQPTNNRYFTALQNRLLAIARGIVPPEAIRSVQVRQFYDNWPGDKKPGRR</sequence>
<evidence type="ECO:0000256" key="1">
    <source>
        <dbReference type="SAM" id="MobiDB-lite"/>
    </source>
</evidence>
<accession>A0A1Y2LF04</accession>
<evidence type="ECO:0000313" key="3">
    <source>
        <dbReference type="Proteomes" id="UP000193396"/>
    </source>
</evidence>